<feature type="domain" description="EAL" evidence="2">
    <location>
        <begin position="185"/>
        <end position="429"/>
    </location>
</feature>
<dbReference type="InterPro" id="IPR000014">
    <property type="entry name" value="PAS"/>
</dbReference>
<dbReference type="InterPro" id="IPR035965">
    <property type="entry name" value="PAS-like_dom_sf"/>
</dbReference>
<dbReference type="SUPFAM" id="SSF55785">
    <property type="entry name" value="PYP-like sensor domain (PAS domain)"/>
    <property type="match status" value="1"/>
</dbReference>
<dbReference type="PROSITE" id="PS50883">
    <property type="entry name" value="EAL"/>
    <property type="match status" value="1"/>
</dbReference>
<dbReference type="SMART" id="SM00052">
    <property type="entry name" value="EAL"/>
    <property type="match status" value="1"/>
</dbReference>
<evidence type="ECO:0000259" key="2">
    <source>
        <dbReference type="PROSITE" id="PS50883"/>
    </source>
</evidence>
<evidence type="ECO:0000313" key="3">
    <source>
        <dbReference type="EMBL" id="MBB2994428.1"/>
    </source>
</evidence>
<dbReference type="NCBIfam" id="TIGR00229">
    <property type="entry name" value="sensory_box"/>
    <property type="match status" value="1"/>
</dbReference>
<dbReference type="Proteomes" id="UP000523000">
    <property type="component" value="Unassembled WGS sequence"/>
</dbReference>
<dbReference type="Pfam" id="PF00563">
    <property type="entry name" value="EAL"/>
    <property type="match status" value="1"/>
</dbReference>
<feature type="domain" description="PAS" evidence="1">
    <location>
        <begin position="58"/>
        <end position="117"/>
    </location>
</feature>
<proteinExistence type="predicted"/>
<accession>A0A839QDX3</accession>
<keyword evidence="4" id="KW-1185">Reference proteome</keyword>
<dbReference type="InterPro" id="IPR001633">
    <property type="entry name" value="EAL_dom"/>
</dbReference>
<evidence type="ECO:0000313" key="4">
    <source>
        <dbReference type="Proteomes" id="UP000523000"/>
    </source>
</evidence>
<dbReference type="CDD" id="cd01948">
    <property type="entry name" value="EAL"/>
    <property type="match status" value="1"/>
</dbReference>
<dbReference type="InterPro" id="IPR013767">
    <property type="entry name" value="PAS_fold"/>
</dbReference>
<dbReference type="PROSITE" id="PS50112">
    <property type="entry name" value="PAS"/>
    <property type="match status" value="1"/>
</dbReference>
<dbReference type="PANTHER" id="PTHR44757:SF2">
    <property type="entry name" value="BIOFILM ARCHITECTURE MAINTENANCE PROTEIN MBAA"/>
    <property type="match status" value="1"/>
</dbReference>
<dbReference type="PANTHER" id="PTHR44757">
    <property type="entry name" value="DIGUANYLATE CYCLASE DGCP"/>
    <property type="match status" value="1"/>
</dbReference>
<dbReference type="SUPFAM" id="SSF141868">
    <property type="entry name" value="EAL domain-like"/>
    <property type="match status" value="1"/>
</dbReference>
<protein>
    <submittedName>
        <fullName evidence="3">PAS domain S-box-containing protein</fullName>
    </submittedName>
</protein>
<dbReference type="GO" id="GO:0006355">
    <property type="term" value="P:regulation of DNA-templated transcription"/>
    <property type="evidence" value="ECO:0007669"/>
    <property type="project" value="InterPro"/>
</dbReference>
<comment type="caution">
    <text evidence="3">The sequence shown here is derived from an EMBL/GenBank/DDBJ whole genome shotgun (WGS) entry which is preliminary data.</text>
</comment>
<gene>
    <name evidence="3" type="ORF">E9229_000619</name>
</gene>
<name>A0A839QDX3_9MICC</name>
<dbReference type="EMBL" id="JACHVS010000001">
    <property type="protein sequence ID" value="MBB2994428.1"/>
    <property type="molecule type" value="Genomic_DNA"/>
</dbReference>
<dbReference type="InterPro" id="IPR035919">
    <property type="entry name" value="EAL_sf"/>
</dbReference>
<dbReference type="AlphaFoldDB" id="A0A839QDX3"/>
<reference evidence="3 4" key="1">
    <citation type="submission" date="2020-08" db="EMBL/GenBank/DDBJ databases">
        <title>Sequencing the genomes of 1000 actinobacteria strains.</title>
        <authorList>
            <person name="Klenk H.-P."/>
        </authorList>
    </citation>
    <scope>NUCLEOTIDE SEQUENCE [LARGE SCALE GENOMIC DNA]</scope>
    <source>
        <strain evidence="3 4">DSM 22826</strain>
    </source>
</reference>
<dbReference type="InterPro" id="IPR052155">
    <property type="entry name" value="Biofilm_reg_signaling"/>
</dbReference>
<dbReference type="CDD" id="cd00130">
    <property type="entry name" value="PAS"/>
    <property type="match status" value="1"/>
</dbReference>
<dbReference type="Gene3D" id="3.30.450.20">
    <property type="entry name" value="PAS domain"/>
    <property type="match status" value="1"/>
</dbReference>
<dbReference type="RefSeq" id="WP_183509801.1">
    <property type="nucleotide sequence ID" value="NZ_BAABGK010000025.1"/>
</dbReference>
<organism evidence="3 4">
    <name type="scientific">Paeniglutamicibacter cryotolerans</name>
    <dbReference type="NCBI Taxonomy" id="670079"/>
    <lineage>
        <taxon>Bacteria</taxon>
        <taxon>Bacillati</taxon>
        <taxon>Actinomycetota</taxon>
        <taxon>Actinomycetes</taxon>
        <taxon>Micrococcales</taxon>
        <taxon>Micrococcaceae</taxon>
        <taxon>Paeniglutamicibacter</taxon>
    </lineage>
</organism>
<dbReference type="Gene3D" id="3.20.20.450">
    <property type="entry name" value="EAL domain"/>
    <property type="match status" value="1"/>
</dbReference>
<dbReference type="Pfam" id="PF00989">
    <property type="entry name" value="PAS"/>
    <property type="match status" value="1"/>
</dbReference>
<dbReference type="SMART" id="SM00091">
    <property type="entry name" value="PAS"/>
    <property type="match status" value="1"/>
</dbReference>
<sequence>MTLSIRGPLLFGRQPWAGFEGLWWIPKVLAMLLIPTVVHAAWRLTRQQRRERAEALARSGLMDTVLATSREWLWATNADGYFTFCGPASRELLGYEPAELLGRHLHQVIGPEDLAALLRVRAEREGTAQGPRGSGSLVTAYRHRDGRRIPVEVSARAFHDGAGQSAGYEGTSRALAPGTADVAALEEAMARVAMVLATRALCTAFQPVHCLSTGTVLGAEALTRFPGSPCLSPETWFREAAMTGLGVELEIMALETALRAALGVPAQLYVAVNLSPEACLDPRLIDLLAASGLAAGRIMVEITERHHVHDYAPLTAALESLRRAGVRLSVDDAGAGFASMRHILELKPDVVKLDRGLIAGIDADPGQRALGAAMVGFAGEIGASLVAEGIETEAELATVTALGMGSGQGYLLGRPTTLPEDWARWQLAPLQDR</sequence>
<evidence type="ECO:0000259" key="1">
    <source>
        <dbReference type="PROSITE" id="PS50112"/>
    </source>
</evidence>